<protein>
    <submittedName>
        <fullName evidence="9">Transmembrane exosortase (Exosortase_EpsH)</fullName>
    </submittedName>
</protein>
<evidence type="ECO:0000256" key="3">
    <source>
        <dbReference type="ARBA" id="ARBA00022670"/>
    </source>
</evidence>
<dbReference type="NCBIfam" id="TIGR04476">
    <property type="entry name" value="exosort_XrtN"/>
    <property type="match status" value="1"/>
</dbReference>
<keyword evidence="3" id="KW-0645">Protease</keyword>
<dbReference type="GO" id="GO:0008233">
    <property type="term" value="F:peptidase activity"/>
    <property type="evidence" value="ECO:0007669"/>
    <property type="project" value="UniProtKB-KW"/>
</dbReference>
<keyword evidence="10" id="KW-1185">Reference proteome</keyword>
<dbReference type="RefSeq" id="WP_014678860.1">
    <property type="nucleotide sequence ID" value="NC_017770.1"/>
</dbReference>
<dbReference type="InterPro" id="IPR019127">
    <property type="entry name" value="Exosortase"/>
</dbReference>
<reference evidence="9" key="1">
    <citation type="submission" date="2012-02" db="EMBL/GenBank/DDBJ databases">
        <title>The complete genome of Solitalea canadensis DSM 3403.</title>
        <authorList>
            <consortium name="US DOE Joint Genome Institute (JGI-PGF)"/>
            <person name="Lucas S."/>
            <person name="Copeland A."/>
            <person name="Lapidus A."/>
            <person name="Glavina del Rio T."/>
            <person name="Dalin E."/>
            <person name="Tice H."/>
            <person name="Bruce D."/>
            <person name="Goodwin L."/>
            <person name="Pitluck S."/>
            <person name="Peters L."/>
            <person name="Ovchinnikova G."/>
            <person name="Lu M."/>
            <person name="Kyrpides N."/>
            <person name="Mavromatis K."/>
            <person name="Ivanova N."/>
            <person name="Brettin T."/>
            <person name="Detter J.C."/>
            <person name="Han C."/>
            <person name="Larimer F."/>
            <person name="Land M."/>
            <person name="Hauser L."/>
            <person name="Markowitz V."/>
            <person name="Cheng J.-F."/>
            <person name="Hugenholtz P."/>
            <person name="Woyke T."/>
            <person name="Wu D."/>
            <person name="Spring S."/>
            <person name="Schroeder M."/>
            <person name="Kopitz M."/>
            <person name="Brambilla E."/>
            <person name="Klenk H.-P."/>
            <person name="Eisen J.A."/>
        </authorList>
    </citation>
    <scope>NUCLEOTIDE SEQUENCE</scope>
    <source>
        <strain evidence="9">DSM 3403</strain>
    </source>
</reference>
<name>H8KXV6_SOLCM</name>
<dbReference type="AlphaFoldDB" id="H8KXV6"/>
<evidence type="ECO:0000256" key="8">
    <source>
        <dbReference type="SAM" id="Phobius"/>
    </source>
</evidence>
<evidence type="ECO:0000256" key="2">
    <source>
        <dbReference type="ARBA" id="ARBA00022475"/>
    </source>
</evidence>
<gene>
    <name evidence="9" type="ordered locus">Solca_0500</name>
</gene>
<proteinExistence type="predicted"/>
<dbReference type="Proteomes" id="UP000007590">
    <property type="component" value="Chromosome"/>
</dbReference>
<evidence type="ECO:0000313" key="10">
    <source>
        <dbReference type="Proteomes" id="UP000007590"/>
    </source>
</evidence>
<dbReference type="Pfam" id="PF09721">
    <property type="entry name" value="Exosortase_EpsH"/>
    <property type="match status" value="1"/>
</dbReference>
<feature type="transmembrane region" description="Helical" evidence="8">
    <location>
        <begin position="173"/>
        <end position="191"/>
    </location>
</feature>
<comment type="subcellular location">
    <subcellularLocation>
        <location evidence="1">Cell membrane</location>
        <topology evidence="1">Multi-pass membrane protein</topology>
    </subcellularLocation>
</comment>
<feature type="transmembrane region" description="Helical" evidence="8">
    <location>
        <begin position="278"/>
        <end position="298"/>
    </location>
</feature>
<dbReference type="GO" id="GO:0005886">
    <property type="term" value="C:plasma membrane"/>
    <property type="evidence" value="ECO:0007669"/>
    <property type="project" value="UniProtKB-SubCell"/>
</dbReference>
<keyword evidence="5" id="KW-0378">Hydrolase</keyword>
<organism evidence="9 10">
    <name type="scientific">Solitalea canadensis (strain ATCC 29591 / DSM 3403 / JCM 21819 / LMG 8368 / NBRC 15130 / NCIMB 12057 / USAM 9D)</name>
    <name type="common">Flexibacter canadensis</name>
    <dbReference type="NCBI Taxonomy" id="929556"/>
    <lineage>
        <taxon>Bacteria</taxon>
        <taxon>Pseudomonadati</taxon>
        <taxon>Bacteroidota</taxon>
        <taxon>Sphingobacteriia</taxon>
        <taxon>Sphingobacteriales</taxon>
        <taxon>Sphingobacteriaceae</taxon>
        <taxon>Solitalea</taxon>
    </lineage>
</organism>
<dbReference type="eggNOG" id="ENOG5030AZ9">
    <property type="taxonomic scope" value="Bacteria"/>
</dbReference>
<dbReference type="InterPro" id="IPR026392">
    <property type="entry name" value="Exo/Archaeosortase_dom"/>
</dbReference>
<accession>H8KXV6</accession>
<dbReference type="HOGENOM" id="CLU_670391_0_0_10"/>
<feature type="transmembrane region" description="Helical" evidence="8">
    <location>
        <begin position="105"/>
        <end position="124"/>
    </location>
</feature>
<evidence type="ECO:0000256" key="6">
    <source>
        <dbReference type="ARBA" id="ARBA00022989"/>
    </source>
</evidence>
<evidence type="ECO:0000256" key="1">
    <source>
        <dbReference type="ARBA" id="ARBA00004651"/>
    </source>
</evidence>
<evidence type="ECO:0000313" key="9">
    <source>
        <dbReference type="EMBL" id="AFD05632.1"/>
    </source>
</evidence>
<dbReference type="NCBIfam" id="TIGR04178">
    <property type="entry name" value="exo_archaeo"/>
    <property type="match status" value="1"/>
</dbReference>
<keyword evidence="6 8" id="KW-1133">Transmembrane helix</keyword>
<feature type="transmembrane region" description="Helical" evidence="8">
    <location>
        <begin position="203"/>
        <end position="230"/>
    </location>
</feature>
<keyword evidence="4 8" id="KW-0812">Transmembrane</keyword>
<evidence type="ECO:0000256" key="5">
    <source>
        <dbReference type="ARBA" id="ARBA00022801"/>
    </source>
</evidence>
<evidence type="ECO:0000256" key="4">
    <source>
        <dbReference type="ARBA" id="ARBA00022692"/>
    </source>
</evidence>
<keyword evidence="7 8" id="KW-0472">Membrane</keyword>
<dbReference type="OrthoDB" id="783041at2"/>
<feature type="transmembrane region" description="Helical" evidence="8">
    <location>
        <begin position="23"/>
        <end position="55"/>
    </location>
</feature>
<dbReference type="KEGG" id="scn:Solca_0500"/>
<sequence>MIATNKMTIPDEMYKRLFFYSRIVLLIVASFPVLKSYFNTGPLFIGGILIMLYSLQPTEVASKRNWWLLPLTVCFYLSTQGVKTFYFISCVLALGWLIENYYGKINLLPFVALTVVSPIGDYIFNTLTFPFRLQLTQLVTICLNTVGYPIQAGGNLITVKGATFNIDEACSGLKMLETSMLLVILILAHVCKKHHYKLSFLQLLKWIALTLLLGLVANFFRIIFLVLFHIGPEHPFHYTAGIICLLCYCVLPLILLINKYCKGKQVNPVTPFASHHSTSFHVFSLILVCIVAFAGYFVRTKTYLVNPTVSVSGFKSENLTHGIVKLSNDQSLIYLKPLRNFYSTDHNPSICWKGSGYKMDFFTVKTIDDKKIYFGELTNKKDKLYTAWWYQSNVHFTIDQLEWRKRCLINDESFWLVNISAASPMELNNQIKQFIENKTNTSFMISQENKKTPSTHLNNLN</sequence>
<evidence type="ECO:0000256" key="7">
    <source>
        <dbReference type="ARBA" id="ARBA00023136"/>
    </source>
</evidence>
<keyword evidence="2" id="KW-1003">Cell membrane</keyword>
<feature type="transmembrane region" description="Helical" evidence="8">
    <location>
        <begin position="75"/>
        <end position="98"/>
    </location>
</feature>
<dbReference type="InterPro" id="IPR031006">
    <property type="entry name" value="Exosort_XrtN"/>
</dbReference>
<feature type="transmembrane region" description="Helical" evidence="8">
    <location>
        <begin position="236"/>
        <end position="257"/>
    </location>
</feature>
<dbReference type="STRING" id="929556.Solca_0500"/>
<dbReference type="GO" id="GO:0006508">
    <property type="term" value="P:proteolysis"/>
    <property type="evidence" value="ECO:0007669"/>
    <property type="project" value="UniProtKB-KW"/>
</dbReference>
<dbReference type="EMBL" id="CP003349">
    <property type="protein sequence ID" value="AFD05632.1"/>
    <property type="molecule type" value="Genomic_DNA"/>
</dbReference>